<evidence type="ECO:0000313" key="2">
    <source>
        <dbReference type="EMBL" id="KAH9526981.1"/>
    </source>
</evidence>
<gene>
    <name evidence="2" type="ORF">DERF_001033</name>
</gene>
<keyword evidence="3" id="KW-1185">Reference proteome</keyword>
<feature type="compositionally biased region" description="Basic residues" evidence="1">
    <location>
        <begin position="1"/>
        <end position="18"/>
    </location>
</feature>
<feature type="region of interest" description="Disordered" evidence="1">
    <location>
        <begin position="1"/>
        <end position="22"/>
    </location>
</feature>
<name>A0A922I8N9_DERFA</name>
<accession>A0A922I8N9</accession>
<dbReference type="AlphaFoldDB" id="A0A922I8N9"/>
<sequence length="72" mass="8298">MMEKLLKKKPKQKQRQRQRQQSTFVYCGPVVGDCTDDGGSGIYALKKCGQENGTNELNRIEEMEKTEKTKMK</sequence>
<comment type="caution">
    <text evidence="2">The sequence shown here is derived from an EMBL/GenBank/DDBJ whole genome shotgun (WGS) entry which is preliminary data.</text>
</comment>
<dbReference type="EMBL" id="ASGP02000001">
    <property type="protein sequence ID" value="KAH9526981.1"/>
    <property type="molecule type" value="Genomic_DNA"/>
</dbReference>
<organism evidence="2 3">
    <name type="scientific">Dermatophagoides farinae</name>
    <name type="common">American house dust mite</name>
    <dbReference type="NCBI Taxonomy" id="6954"/>
    <lineage>
        <taxon>Eukaryota</taxon>
        <taxon>Metazoa</taxon>
        <taxon>Ecdysozoa</taxon>
        <taxon>Arthropoda</taxon>
        <taxon>Chelicerata</taxon>
        <taxon>Arachnida</taxon>
        <taxon>Acari</taxon>
        <taxon>Acariformes</taxon>
        <taxon>Sarcoptiformes</taxon>
        <taxon>Astigmata</taxon>
        <taxon>Psoroptidia</taxon>
        <taxon>Analgoidea</taxon>
        <taxon>Pyroglyphidae</taxon>
        <taxon>Dermatophagoidinae</taxon>
        <taxon>Dermatophagoides</taxon>
    </lineage>
</organism>
<reference evidence="2" key="1">
    <citation type="submission" date="2013-05" db="EMBL/GenBank/DDBJ databases">
        <authorList>
            <person name="Yim A.K.Y."/>
            <person name="Chan T.F."/>
            <person name="Ji K.M."/>
            <person name="Liu X.Y."/>
            <person name="Zhou J.W."/>
            <person name="Li R.Q."/>
            <person name="Yang K.Y."/>
            <person name="Li J."/>
            <person name="Li M."/>
            <person name="Law P.T.W."/>
            <person name="Wu Y.L."/>
            <person name="Cai Z.L."/>
            <person name="Qin H."/>
            <person name="Bao Y."/>
            <person name="Leung R.K.K."/>
            <person name="Ng P.K.S."/>
            <person name="Zou J."/>
            <person name="Zhong X.J."/>
            <person name="Ran P.X."/>
            <person name="Zhong N.S."/>
            <person name="Liu Z.G."/>
            <person name="Tsui S.K.W."/>
        </authorList>
    </citation>
    <scope>NUCLEOTIDE SEQUENCE</scope>
    <source>
        <strain evidence="2">Derf</strain>
        <tissue evidence="2">Whole organism</tissue>
    </source>
</reference>
<dbReference type="Proteomes" id="UP000790347">
    <property type="component" value="Unassembled WGS sequence"/>
</dbReference>
<evidence type="ECO:0000313" key="3">
    <source>
        <dbReference type="Proteomes" id="UP000790347"/>
    </source>
</evidence>
<reference evidence="2" key="2">
    <citation type="journal article" date="2022" name="Res Sq">
        <title>Comparative Genomics Reveals Insights into the Divergent Evolution of Astigmatic Mites and Household Pest Adaptations.</title>
        <authorList>
            <person name="Xiong Q."/>
            <person name="Wan A.T.-Y."/>
            <person name="Liu X.-Y."/>
            <person name="Fung C.S.-H."/>
            <person name="Xiao X."/>
            <person name="Malainual N."/>
            <person name="Hou J."/>
            <person name="Wang L."/>
            <person name="Wang M."/>
            <person name="Yang K."/>
            <person name="Cui Y."/>
            <person name="Leung E."/>
            <person name="Nong W."/>
            <person name="Shin S.-K."/>
            <person name="Au S."/>
            <person name="Jeong K.Y."/>
            <person name="Chew F.T."/>
            <person name="Hui J."/>
            <person name="Leung T.F."/>
            <person name="Tungtrongchitr A."/>
            <person name="Zhong N."/>
            <person name="Liu Z."/>
            <person name="Tsui S."/>
        </authorList>
    </citation>
    <scope>NUCLEOTIDE SEQUENCE</scope>
    <source>
        <strain evidence="2">Derf</strain>
        <tissue evidence="2">Whole organism</tissue>
    </source>
</reference>
<evidence type="ECO:0000256" key="1">
    <source>
        <dbReference type="SAM" id="MobiDB-lite"/>
    </source>
</evidence>
<proteinExistence type="predicted"/>
<protein>
    <submittedName>
        <fullName evidence="2">Uncharacterized protein</fullName>
    </submittedName>
</protein>